<keyword evidence="5" id="KW-1185">Reference proteome</keyword>
<evidence type="ECO:0000256" key="3">
    <source>
        <dbReference type="SAM" id="MobiDB-lite"/>
    </source>
</evidence>
<dbReference type="EMBL" id="LJGT01000040">
    <property type="protein sequence ID" value="OEU87875.1"/>
    <property type="molecule type" value="Genomic_DNA"/>
</dbReference>
<reference evidence="4 5" key="1">
    <citation type="journal article" date="2016" name="Front. Microbiol.">
        <title>Comparative Genomics Analysis of Streptomyces Species Reveals Their Adaptation to the Marine Environment and Their Diversity at the Genomic Level.</title>
        <authorList>
            <person name="Tian X."/>
            <person name="Zhang Z."/>
            <person name="Yang T."/>
            <person name="Chen M."/>
            <person name="Li J."/>
            <person name="Chen F."/>
            <person name="Yang J."/>
            <person name="Li W."/>
            <person name="Zhang B."/>
            <person name="Zhang Z."/>
            <person name="Wu J."/>
            <person name="Zhang C."/>
            <person name="Long L."/>
            <person name="Xiao J."/>
        </authorList>
    </citation>
    <scope>NUCLEOTIDE SEQUENCE [LARGE SCALE GENOMIC DNA]</scope>
    <source>
        <strain evidence="4 5">SCSIO 10390</strain>
    </source>
</reference>
<dbReference type="Proteomes" id="UP000176087">
    <property type="component" value="Unassembled WGS sequence"/>
</dbReference>
<feature type="region of interest" description="Disordered" evidence="3">
    <location>
        <begin position="126"/>
        <end position="169"/>
    </location>
</feature>
<dbReference type="RefSeq" id="WP_070013732.1">
    <property type="nucleotide sequence ID" value="NZ_LJGS01000044.1"/>
</dbReference>
<evidence type="ECO:0000313" key="5">
    <source>
        <dbReference type="Proteomes" id="UP000176087"/>
    </source>
</evidence>
<sequence>MNETHVTVVGNVATRVEFRTTASGVPLARFRLASTVRRYDQQERAWSDAGTSFYTVWARRGLAENVASSVMVGEPVIVTGQFRVQESGRDGQHYVSAELSASAVGHDLSRGTSAFVRVSPARRGLVGGRSGDGAAEALPGAEPAGAGAGAGKGAGGGAEGKIPGQSAGP</sequence>
<feature type="compositionally biased region" description="Low complexity" evidence="3">
    <location>
        <begin position="160"/>
        <end position="169"/>
    </location>
</feature>
<dbReference type="GO" id="GO:0003697">
    <property type="term" value="F:single-stranded DNA binding"/>
    <property type="evidence" value="ECO:0007669"/>
    <property type="project" value="InterPro"/>
</dbReference>
<keyword evidence="1 2" id="KW-0238">DNA-binding</keyword>
<dbReference type="Gene3D" id="2.40.50.140">
    <property type="entry name" value="Nucleic acid-binding proteins"/>
    <property type="match status" value="1"/>
</dbReference>
<dbReference type="Pfam" id="PF00436">
    <property type="entry name" value="SSB"/>
    <property type="match status" value="1"/>
</dbReference>
<evidence type="ECO:0000256" key="1">
    <source>
        <dbReference type="ARBA" id="ARBA00023125"/>
    </source>
</evidence>
<dbReference type="AlphaFoldDB" id="A0A1E7JJR8"/>
<dbReference type="InterPro" id="IPR012340">
    <property type="entry name" value="NA-bd_OB-fold"/>
</dbReference>
<organism evidence="4 5">
    <name type="scientific">Streptomyces abyssalis</name>
    <dbReference type="NCBI Taxonomy" id="933944"/>
    <lineage>
        <taxon>Bacteria</taxon>
        <taxon>Bacillati</taxon>
        <taxon>Actinomycetota</taxon>
        <taxon>Actinomycetes</taxon>
        <taxon>Kitasatosporales</taxon>
        <taxon>Streptomycetaceae</taxon>
        <taxon>Streptomyces</taxon>
    </lineage>
</organism>
<dbReference type="CDD" id="cd04496">
    <property type="entry name" value="SSB_OBF"/>
    <property type="match status" value="1"/>
</dbReference>
<proteinExistence type="predicted"/>
<evidence type="ECO:0000256" key="2">
    <source>
        <dbReference type="PROSITE-ProRule" id="PRU00252"/>
    </source>
</evidence>
<name>A0A1E7JJR8_9ACTN</name>
<dbReference type="STRING" id="933944.AN215_16480"/>
<dbReference type="PATRIC" id="fig|933944.5.peg.1337"/>
<dbReference type="PROSITE" id="PS50935">
    <property type="entry name" value="SSB"/>
    <property type="match status" value="1"/>
</dbReference>
<dbReference type="SUPFAM" id="SSF50249">
    <property type="entry name" value="Nucleic acid-binding proteins"/>
    <property type="match status" value="1"/>
</dbReference>
<feature type="compositionally biased region" description="Gly residues" evidence="3">
    <location>
        <begin position="146"/>
        <end position="159"/>
    </location>
</feature>
<evidence type="ECO:0000313" key="4">
    <source>
        <dbReference type="EMBL" id="OEU87875.1"/>
    </source>
</evidence>
<feature type="compositionally biased region" description="Low complexity" evidence="3">
    <location>
        <begin position="132"/>
        <end position="145"/>
    </location>
</feature>
<dbReference type="OrthoDB" id="4427276at2"/>
<accession>A0A1E7JJR8</accession>
<dbReference type="InterPro" id="IPR000424">
    <property type="entry name" value="Primosome_PriB/ssb"/>
</dbReference>
<protein>
    <submittedName>
        <fullName evidence="4">Single-stranded DNA-binding protein</fullName>
    </submittedName>
</protein>
<gene>
    <name evidence="4" type="ORF">AN215_16480</name>
</gene>
<comment type="caution">
    <text evidence="4">The sequence shown here is derived from an EMBL/GenBank/DDBJ whole genome shotgun (WGS) entry which is preliminary data.</text>
</comment>